<dbReference type="EMBL" id="AAUW01000011">
    <property type="protein sequence ID" value="EAV43117.1"/>
    <property type="molecule type" value="Genomic_DNA"/>
</dbReference>
<sequence>MTKNTSPQTTAPSAPEGPLVVALLYDGLCTFEFGIVAEIFGLARPEFGADWYRFASCPVEEGPLRAHGGLTLVPDHGPERIAEADIIVVPGWKGADCPVPQSLADRLCEAHSRGARLVSICSGAFVLAATGLLDGRSATTHWRYAEKLRERHPAVTVDEASLYRQENRIYTSAGSAAGIDLMIEIIRQDYGTDKANSVARRLVVPAHRTGDQAQFLERPVAHRGGSEIAPVLERVRQALQTAWTIESMAALCRLSPRTFQRRFTEATGLTPGEWLVQERLEAAKEILSRGDDDMETIAARVGFGSAHALRHHFRKKLGLRPTDYRIRFAARSPV</sequence>
<protein>
    <submittedName>
        <fullName evidence="4">Transcriptional activator FtrA</fullName>
    </submittedName>
</protein>
<accession>A0NVV2</accession>
<name>A0NVV2_ROSAI</name>
<dbReference type="Proteomes" id="UP000004848">
    <property type="component" value="Unassembled WGS sequence"/>
</dbReference>
<proteinExistence type="predicted"/>
<dbReference type="GO" id="GO:0043565">
    <property type="term" value="F:sequence-specific DNA binding"/>
    <property type="evidence" value="ECO:0007669"/>
    <property type="project" value="InterPro"/>
</dbReference>
<dbReference type="PROSITE" id="PS01124">
    <property type="entry name" value="HTH_ARAC_FAMILY_2"/>
    <property type="match status" value="1"/>
</dbReference>
<dbReference type="OrthoDB" id="186587at2"/>
<dbReference type="PANTHER" id="PTHR43130">
    <property type="entry name" value="ARAC-FAMILY TRANSCRIPTIONAL REGULATOR"/>
    <property type="match status" value="1"/>
</dbReference>
<feature type="domain" description="HTH araC/xylS-type" evidence="3">
    <location>
        <begin position="229"/>
        <end position="327"/>
    </location>
</feature>
<dbReference type="SMART" id="SM00342">
    <property type="entry name" value="HTH_ARAC"/>
    <property type="match status" value="1"/>
</dbReference>
<dbReference type="InterPro" id="IPR009057">
    <property type="entry name" value="Homeodomain-like_sf"/>
</dbReference>
<dbReference type="Pfam" id="PF12833">
    <property type="entry name" value="HTH_18"/>
    <property type="match status" value="1"/>
</dbReference>
<dbReference type="InterPro" id="IPR029062">
    <property type="entry name" value="Class_I_gatase-like"/>
</dbReference>
<reference evidence="4 5" key="1">
    <citation type="submission" date="2006-05" db="EMBL/GenBank/DDBJ databases">
        <authorList>
            <person name="King G."/>
            <person name="Ferriera S."/>
            <person name="Johnson J."/>
            <person name="Kravitz S."/>
            <person name="Beeson K."/>
            <person name="Sutton G."/>
            <person name="Rogers Y.-H."/>
            <person name="Friedman R."/>
            <person name="Frazier M."/>
            <person name="Venter J.C."/>
        </authorList>
    </citation>
    <scope>NUCLEOTIDE SEQUENCE [LARGE SCALE GENOMIC DNA]</scope>
    <source>
        <strain evidence="5">ATCC 25650 / DSM 13394 / JCM 20685 / NBRC 16684 / NCIMB 2208 / IAM 12614 / B1</strain>
    </source>
</reference>
<dbReference type="Pfam" id="PF01965">
    <property type="entry name" value="DJ-1_PfpI"/>
    <property type="match status" value="1"/>
</dbReference>
<evidence type="ECO:0000256" key="1">
    <source>
        <dbReference type="ARBA" id="ARBA00023015"/>
    </source>
</evidence>
<keyword evidence="2" id="KW-0804">Transcription</keyword>
<dbReference type="InterPro" id="IPR052158">
    <property type="entry name" value="INH-QAR"/>
</dbReference>
<dbReference type="GeneID" id="68847525"/>
<dbReference type="RefSeq" id="WP_006936046.1">
    <property type="nucleotide sequence ID" value="NZ_AAUW01000011.1"/>
</dbReference>
<dbReference type="PANTHER" id="PTHR43130:SF3">
    <property type="entry name" value="HTH-TYPE TRANSCRIPTIONAL REGULATOR RV1931C"/>
    <property type="match status" value="1"/>
</dbReference>
<evidence type="ECO:0000259" key="3">
    <source>
        <dbReference type="PROSITE" id="PS01124"/>
    </source>
</evidence>
<dbReference type="AlphaFoldDB" id="A0NVV2"/>
<organism evidence="4 5">
    <name type="scientific">Roseibium aggregatum (strain ATCC 25650 / DSM 13394 / JCM 20685 / NBRC 16684 / NCIMB 2208 / IAM 12614 / B1)</name>
    <name type="common">Stappia aggregata</name>
    <dbReference type="NCBI Taxonomy" id="384765"/>
    <lineage>
        <taxon>Bacteria</taxon>
        <taxon>Pseudomonadati</taxon>
        <taxon>Pseudomonadota</taxon>
        <taxon>Alphaproteobacteria</taxon>
        <taxon>Hyphomicrobiales</taxon>
        <taxon>Stappiaceae</taxon>
        <taxon>Roseibium</taxon>
    </lineage>
</organism>
<dbReference type="SUPFAM" id="SSF46689">
    <property type="entry name" value="Homeodomain-like"/>
    <property type="match status" value="2"/>
</dbReference>
<comment type="caution">
    <text evidence="4">The sequence shown here is derived from an EMBL/GenBank/DDBJ whole genome shotgun (WGS) entry which is preliminary data.</text>
</comment>
<dbReference type="Gene3D" id="1.10.10.60">
    <property type="entry name" value="Homeodomain-like"/>
    <property type="match status" value="1"/>
</dbReference>
<dbReference type="InterPro" id="IPR002818">
    <property type="entry name" value="DJ-1/PfpI"/>
</dbReference>
<evidence type="ECO:0000313" key="5">
    <source>
        <dbReference type="Proteomes" id="UP000004848"/>
    </source>
</evidence>
<dbReference type="eggNOG" id="COG4977">
    <property type="taxonomic scope" value="Bacteria"/>
</dbReference>
<evidence type="ECO:0000256" key="2">
    <source>
        <dbReference type="ARBA" id="ARBA00023163"/>
    </source>
</evidence>
<dbReference type="NCBIfam" id="NF006902">
    <property type="entry name" value="PRK09393.1"/>
    <property type="match status" value="1"/>
</dbReference>
<dbReference type="CDD" id="cd03137">
    <property type="entry name" value="GATase1_AraC_1"/>
    <property type="match status" value="1"/>
</dbReference>
<dbReference type="SUPFAM" id="SSF52317">
    <property type="entry name" value="Class I glutamine amidotransferase-like"/>
    <property type="match status" value="1"/>
</dbReference>
<dbReference type="GO" id="GO:0003700">
    <property type="term" value="F:DNA-binding transcription factor activity"/>
    <property type="evidence" value="ECO:0007669"/>
    <property type="project" value="InterPro"/>
</dbReference>
<gene>
    <name evidence="4" type="primary">ftrA</name>
    <name evidence="4" type="ORF">SIAM614_19876</name>
</gene>
<dbReference type="InterPro" id="IPR018060">
    <property type="entry name" value="HTH_AraC"/>
</dbReference>
<keyword evidence="1" id="KW-0805">Transcription regulation</keyword>
<evidence type="ECO:0000313" key="4">
    <source>
        <dbReference type="EMBL" id="EAV43117.1"/>
    </source>
</evidence>
<dbReference type="Gene3D" id="3.40.50.880">
    <property type="match status" value="1"/>
</dbReference>